<name>A0A0S8FVH0_UNCW3</name>
<comment type="caution">
    <text evidence="2">The sequence shown here is derived from an EMBL/GenBank/DDBJ whole genome shotgun (WGS) entry which is preliminary data.</text>
</comment>
<evidence type="ECO:0000259" key="1">
    <source>
        <dbReference type="Pfam" id="PF14349"/>
    </source>
</evidence>
<reference evidence="2 3" key="1">
    <citation type="journal article" date="2015" name="Microbiome">
        <title>Genomic resolution of linkages in carbon, nitrogen, and sulfur cycling among widespread estuary sediment bacteria.</title>
        <authorList>
            <person name="Baker B.J."/>
            <person name="Lazar C.S."/>
            <person name="Teske A.P."/>
            <person name="Dick G.J."/>
        </authorList>
    </citation>
    <scope>NUCLEOTIDE SEQUENCE [LARGE SCALE GENOMIC DNA]</scope>
    <source>
        <strain evidence="2">SM23_42</strain>
    </source>
</reference>
<feature type="domain" description="Gliding motility protein SprA N-terminal" evidence="1">
    <location>
        <begin position="1109"/>
        <end position="1248"/>
    </location>
</feature>
<proteinExistence type="predicted"/>
<dbReference type="EMBL" id="LJUJ01000001">
    <property type="protein sequence ID" value="KPK64665.1"/>
    <property type="molecule type" value="Genomic_DNA"/>
</dbReference>
<protein>
    <recommendedName>
        <fullName evidence="1">Gliding motility protein SprA N-terminal domain-containing protein</fullName>
    </recommendedName>
</protein>
<organism evidence="2 3">
    <name type="scientific">candidate division WOR_3 bacterium SM23_42</name>
    <dbReference type="NCBI Taxonomy" id="1703779"/>
    <lineage>
        <taxon>Bacteria</taxon>
        <taxon>Bacteria division WOR-3</taxon>
    </lineage>
</organism>
<dbReference type="Proteomes" id="UP000051373">
    <property type="component" value="Unassembled WGS sequence"/>
</dbReference>
<evidence type="ECO:0000313" key="3">
    <source>
        <dbReference type="Proteomes" id="UP000051373"/>
    </source>
</evidence>
<sequence length="1803" mass="203837">MTFILPVIIFAQFMVPYENRVYLDAGGDFVIYARYFQGTLVSVDTVKTVSEYLQSNIYARNQLFLLKELKQDMVKAGGRTSKGLFGTFEIPLPKGGFSDFMGETGKLDVGGHVKITLGGSETFVANTPGVAGPSLWPELEMNQEMVINLDGQVGDRIRVFIDHNSERINESQNKITVTYRGREDEILQEIEGGDTELNIPATTYTGDIPSHRGLFGIKSSAKFGPLDIVAIASNEQTQHQEIDIEGSVQAQADSIWSREYQKRRFFWLGTHDLIDQQSLQIYVDDDNFQNNLTGVTYYGKAYVDTDTNDVIPDDTTQYEEGYFTLKNLYDDYEFRPGENIIELKYGLQKDVEKLGVRYRVVDAVGNTIRTVGALVETTLVLKLICPKSPDTLSPTWNLELKNYYQVVSPGSRLDSLRIFYITPGGQHKDRNAAGSQYLEVLGLDQNGDGRVDDIYSFGAYGFDAGRGLLIFPDPLPFVSDDLDDQDFEIYRNPYYMQGRGKYYLYKKTIETRPTFDLPPNVVDVKVYVDGVEQAEGIDYYVNFDEGRLEFKKVLPPTAQVKIQAEYAPFFSAAQKSLVGLRATLRPFGDVSLGSSFFYRTESYPTDRVRLREEPFNRMVWEGDFAVPQSLPFLTKMVDWLPLVESEAESNVNVNFEGAFSFSDLNSEGEAFLDDLESGTIVTNMIPILWTDWVLSSKPVVVDTIDFAAQRLIWYNPRGNDRLQAQDIYVDPLDPNEIADVLKVVYAPNDVSDFAGLMQYMYSENFEDCENLELVVKGTGGRIHIDLAQEMREDQLRRNKDGELVGFNTLQDEDVDRNGTWNENIEDTGLDGVFGVDAENVPDDDGNDDFDDYDYTGGINGTERNRLWNTEDIDRNGILNNNDIYYSFSIHLDDTVYMDTSGLQPGWKMFRIPIKDSLIRDTVFGYPDWRKIKYVRIWFEDFAQAETLFIYRLYAAGSRWKNLGIKGDLSTIDPTEIFTVTPVNTKTHSHYVSPYPLERDPLTGQLRSEGALELHLENIKEGHRCITRRNTDDNEDYRAYDTLTFYLNARQSNPLVSFRIGSDSLNYYEYRTEFNNGVSVAGGSGWRLFSVAFQRFLDLKHETQGQGSISDSVYSVMGNPSLSINQFLELTIVNQNSMPITDTIWFNDIKLITPQTEVGRIIRANSQINFADLASVSLSFDESNGRFKRLSESKALSTSSAGRNYAISTNIALHKFLLGRWGFNIPLGVSYRNSEQKPRFAYFANDLELAGDDLDSQKSKSIINSYTISVSKSGSRNWFLKNTLDKLTFNHTRSATSSEAVLNADTSRVTTYRATYGLDPKVAFKLLGQSFSVLPQNISFNALYTDNYARSYYRVSADSQFLYSPTGSQNRQTLNPGFSVKYSPHQILTANYDFSQTRDSVNTRGRLGEEVGRNQSLTATLAKDLKIISPRLTFASSYTEDYRFEIRREEDLRNVSNTARYGVDVRMDLKRIVGFFTRLRDETKDSLVGVGSPAWLAKQLEQFVMKIQNPSFTFTRQRSSNYLNVKVRPELRYQFGFQDSIPSTDITPGSYPGRGSNDTYNVTSGIDFKFFSLQGGYNANINRSFVLGNVETRIEGISYPNANLRILRLEALPFLKNLTHSSSITAMFTRSIERRYQVGDSLVLQSDSKNTSFTPLVSWQTNWIKGISSTVDLTYSETVTNDYQGLRPLISRSLSRGGSVSLGYTFSAPRGLGLPLLKGVKFSSSLSTNLGISYNRNTNYSGYGADLNTPIYDSSVLQADLGMSYNFSSSITGGANFSYSQNKESVRNQDTKRVSVNIWTNINF</sequence>
<gene>
    <name evidence="2" type="ORF">AMJ83_00190</name>
</gene>
<dbReference type="STRING" id="1703779.AMJ83_00190"/>
<dbReference type="Pfam" id="PF14349">
    <property type="entry name" value="SprA_N"/>
    <property type="match status" value="1"/>
</dbReference>
<evidence type="ECO:0000313" key="2">
    <source>
        <dbReference type="EMBL" id="KPK64665.1"/>
    </source>
</evidence>
<dbReference type="InterPro" id="IPR025684">
    <property type="entry name" value="SprA_N_dom"/>
</dbReference>
<accession>A0A0S8FVH0</accession>